<proteinExistence type="predicted"/>
<reference evidence="2" key="1">
    <citation type="submission" date="2021-10" db="EMBL/GenBank/DDBJ databases">
        <title>Streptomyces nigrumlapis sp.nov.,an antimicrobial producing actinobacterium isolated from Black Gobi rocks.</title>
        <authorList>
            <person name="Wen Y."/>
            <person name="Zhang W."/>
            <person name="Liu X.G."/>
        </authorList>
    </citation>
    <scope>NUCLEOTIDE SEQUENCE</scope>
    <source>
        <strain evidence="2">ST13-2-2</strain>
    </source>
</reference>
<sequence>MTVLGLIGAAPPALVAGPRLADAVAIAVERADAEPGGGPFPHGGRPPYTPSTAVEEAS</sequence>
<name>A0ABY4ME12_9ACTN</name>
<dbReference type="EMBL" id="CP086322">
    <property type="protein sequence ID" value="UQA95703.1"/>
    <property type="molecule type" value="Genomic_DNA"/>
</dbReference>
<organism evidence="2 3">
    <name type="scientific">Streptomyces halobius</name>
    <dbReference type="NCBI Taxonomy" id="2879846"/>
    <lineage>
        <taxon>Bacteria</taxon>
        <taxon>Bacillati</taxon>
        <taxon>Actinomycetota</taxon>
        <taxon>Actinomycetes</taxon>
        <taxon>Kitasatosporales</taxon>
        <taxon>Streptomycetaceae</taxon>
        <taxon>Streptomyces</taxon>
    </lineage>
</organism>
<dbReference type="Proteomes" id="UP000830115">
    <property type="component" value="Chromosome"/>
</dbReference>
<evidence type="ECO:0000313" key="3">
    <source>
        <dbReference type="Proteomes" id="UP000830115"/>
    </source>
</evidence>
<evidence type="ECO:0000313" key="2">
    <source>
        <dbReference type="EMBL" id="UQA95703.1"/>
    </source>
</evidence>
<accession>A0ABY4ME12</accession>
<protein>
    <submittedName>
        <fullName evidence="2">Uncharacterized protein</fullName>
    </submittedName>
</protein>
<gene>
    <name evidence="2" type="ORF">K9S39_31005</name>
</gene>
<evidence type="ECO:0000256" key="1">
    <source>
        <dbReference type="SAM" id="MobiDB-lite"/>
    </source>
</evidence>
<feature type="region of interest" description="Disordered" evidence="1">
    <location>
        <begin position="32"/>
        <end position="58"/>
    </location>
</feature>
<keyword evidence="3" id="KW-1185">Reference proteome</keyword>
<dbReference type="RefSeq" id="WP_248866616.1">
    <property type="nucleotide sequence ID" value="NZ_CP086322.1"/>
</dbReference>